<dbReference type="EMBL" id="JARKNE010000005">
    <property type="protein sequence ID" value="KAK5832697.1"/>
    <property type="molecule type" value="Genomic_DNA"/>
</dbReference>
<sequence>MALGGSACKEVVEAQSPVADNDIASTTFVSNTTSTTTTTKSAVNLVGKHGARGCPKAGASKGECAIEEVLTPPMQECKERSELSVRIVEVKEPRVKVMRVAMVERSRGCSSNGWSTSIGIIRGLGFGRNVGPAPVLKAKLLSVMDGLANGFRKIILESDSFTGCAVGYFCVSLINTYNMMCCSGGGSETRIINLLPSFL</sequence>
<keyword evidence="2" id="KW-1185">Reference proteome</keyword>
<name>A0ABR0Q0Y9_GOSAR</name>
<dbReference type="Proteomes" id="UP001358586">
    <property type="component" value="Chromosome 5"/>
</dbReference>
<gene>
    <name evidence="1" type="ORF">PVK06_016500</name>
</gene>
<comment type="caution">
    <text evidence="1">The sequence shown here is derived from an EMBL/GenBank/DDBJ whole genome shotgun (WGS) entry which is preliminary data.</text>
</comment>
<accession>A0ABR0Q0Y9</accession>
<proteinExistence type="predicted"/>
<evidence type="ECO:0000313" key="1">
    <source>
        <dbReference type="EMBL" id="KAK5832697.1"/>
    </source>
</evidence>
<evidence type="ECO:0000313" key="2">
    <source>
        <dbReference type="Proteomes" id="UP001358586"/>
    </source>
</evidence>
<organism evidence="1 2">
    <name type="scientific">Gossypium arboreum</name>
    <name type="common">Tree cotton</name>
    <name type="synonym">Gossypium nanking</name>
    <dbReference type="NCBI Taxonomy" id="29729"/>
    <lineage>
        <taxon>Eukaryota</taxon>
        <taxon>Viridiplantae</taxon>
        <taxon>Streptophyta</taxon>
        <taxon>Embryophyta</taxon>
        <taxon>Tracheophyta</taxon>
        <taxon>Spermatophyta</taxon>
        <taxon>Magnoliopsida</taxon>
        <taxon>eudicotyledons</taxon>
        <taxon>Gunneridae</taxon>
        <taxon>Pentapetalae</taxon>
        <taxon>rosids</taxon>
        <taxon>malvids</taxon>
        <taxon>Malvales</taxon>
        <taxon>Malvaceae</taxon>
        <taxon>Malvoideae</taxon>
        <taxon>Gossypium</taxon>
    </lineage>
</organism>
<reference evidence="1 2" key="1">
    <citation type="submission" date="2023-03" db="EMBL/GenBank/DDBJ databases">
        <title>WGS of Gossypium arboreum.</title>
        <authorList>
            <person name="Yu D."/>
        </authorList>
    </citation>
    <scope>NUCLEOTIDE SEQUENCE [LARGE SCALE GENOMIC DNA]</scope>
    <source>
        <tissue evidence="1">Leaf</tissue>
    </source>
</reference>
<protein>
    <submittedName>
        <fullName evidence="1">Uncharacterized protein</fullName>
    </submittedName>
</protein>